<dbReference type="GO" id="GO:0006935">
    <property type="term" value="P:chemotaxis"/>
    <property type="evidence" value="ECO:0007669"/>
    <property type="project" value="UniProtKB-ARBA"/>
</dbReference>
<dbReference type="SUPFAM" id="SSF58104">
    <property type="entry name" value="Methyl-accepting chemotaxis protein (MCP) signaling domain"/>
    <property type="match status" value="1"/>
</dbReference>
<dbReference type="InterPro" id="IPR035965">
    <property type="entry name" value="PAS-like_dom_sf"/>
</dbReference>
<dbReference type="Proteomes" id="UP000189733">
    <property type="component" value="Unassembled WGS sequence"/>
</dbReference>
<keyword evidence="8 10" id="KW-0807">Transducer</keyword>
<keyword evidence="12" id="KW-1133">Transmembrane helix</keyword>
<keyword evidence="12" id="KW-0812">Transmembrane</keyword>
<dbReference type="AlphaFoldDB" id="A0A1T4W7Y0"/>
<evidence type="ECO:0000313" key="17">
    <source>
        <dbReference type="Proteomes" id="UP000189733"/>
    </source>
</evidence>
<comment type="subcellular location">
    <subcellularLocation>
        <location evidence="1">Membrane</location>
    </subcellularLocation>
</comment>
<evidence type="ECO:0000256" key="2">
    <source>
        <dbReference type="ARBA" id="ARBA00022553"/>
    </source>
</evidence>
<name>A0A1T4W7Y0_9BACT</name>
<evidence type="ECO:0000256" key="9">
    <source>
        <dbReference type="ARBA" id="ARBA00029447"/>
    </source>
</evidence>
<dbReference type="InterPro" id="IPR004089">
    <property type="entry name" value="MCPsignal_dom"/>
</dbReference>
<keyword evidence="4" id="KW-0547">Nucleotide-binding</keyword>
<proteinExistence type="inferred from homology"/>
<evidence type="ECO:0000256" key="1">
    <source>
        <dbReference type="ARBA" id="ARBA00004370"/>
    </source>
</evidence>
<keyword evidence="12" id="KW-0472">Membrane</keyword>
<dbReference type="RefSeq" id="WP_078685132.1">
    <property type="nucleotide sequence ID" value="NZ_FUYA01000005.1"/>
</dbReference>
<dbReference type="InterPro" id="IPR029151">
    <property type="entry name" value="Sensor-like_sf"/>
</dbReference>
<dbReference type="InterPro" id="IPR000700">
    <property type="entry name" value="PAS-assoc_C"/>
</dbReference>
<keyword evidence="7" id="KW-0902">Two-component regulatory system</keyword>
<accession>A0A1T4W7Y0</accession>
<evidence type="ECO:0000256" key="8">
    <source>
        <dbReference type="ARBA" id="ARBA00023224"/>
    </source>
</evidence>
<dbReference type="GO" id="GO:0016020">
    <property type="term" value="C:membrane"/>
    <property type="evidence" value="ECO:0007669"/>
    <property type="project" value="UniProtKB-SubCell"/>
</dbReference>
<dbReference type="SMART" id="SM00304">
    <property type="entry name" value="HAMP"/>
    <property type="match status" value="1"/>
</dbReference>
<dbReference type="GO" id="GO:0016301">
    <property type="term" value="F:kinase activity"/>
    <property type="evidence" value="ECO:0007669"/>
    <property type="project" value="UniProtKB-KW"/>
</dbReference>
<dbReference type="SMART" id="SM00283">
    <property type="entry name" value="MA"/>
    <property type="match status" value="1"/>
</dbReference>
<dbReference type="FunFam" id="1.10.287.950:FF:000001">
    <property type="entry name" value="Methyl-accepting chemotaxis sensory transducer"/>
    <property type="match status" value="1"/>
</dbReference>
<feature type="coiled-coil region" evidence="11">
    <location>
        <begin position="507"/>
        <end position="548"/>
    </location>
</feature>
<evidence type="ECO:0000256" key="7">
    <source>
        <dbReference type="ARBA" id="ARBA00023012"/>
    </source>
</evidence>
<protein>
    <submittedName>
        <fullName evidence="16">Methyl-accepting chemotaxis protein</fullName>
    </submittedName>
</protein>
<dbReference type="Gene3D" id="3.30.450.20">
    <property type="entry name" value="PAS domain"/>
    <property type="match status" value="2"/>
</dbReference>
<keyword evidence="6" id="KW-0067">ATP-binding</keyword>
<dbReference type="PROSITE" id="PS50885">
    <property type="entry name" value="HAMP"/>
    <property type="match status" value="1"/>
</dbReference>
<dbReference type="PROSITE" id="PS50111">
    <property type="entry name" value="CHEMOTAXIS_TRANSDUC_2"/>
    <property type="match status" value="1"/>
</dbReference>
<dbReference type="InterPro" id="IPR003660">
    <property type="entry name" value="HAMP_dom"/>
</dbReference>
<dbReference type="OrthoDB" id="9816383at2"/>
<dbReference type="Pfam" id="PF17201">
    <property type="entry name" value="Cache_3-Cache_2"/>
    <property type="match status" value="1"/>
</dbReference>
<dbReference type="STRING" id="1121442.SAMN02745702_01851"/>
<dbReference type="Gene3D" id="1.10.8.500">
    <property type="entry name" value="HAMP domain in histidine kinase"/>
    <property type="match status" value="1"/>
</dbReference>
<keyword evidence="2" id="KW-0597">Phosphoprotein</keyword>
<keyword evidence="11" id="KW-0175">Coiled coil</keyword>
<evidence type="ECO:0000259" key="14">
    <source>
        <dbReference type="PROSITE" id="PS50113"/>
    </source>
</evidence>
<keyword evidence="5" id="KW-0418">Kinase</keyword>
<dbReference type="Pfam" id="PF13426">
    <property type="entry name" value="PAS_9"/>
    <property type="match status" value="1"/>
</dbReference>
<dbReference type="CDD" id="cd11386">
    <property type="entry name" value="MCP_signal"/>
    <property type="match status" value="1"/>
</dbReference>
<gene>
    <name evidence="16" type="ORF">SAMN02745702_01851</name>
</gene>
<reference evidence="16 17" key="1">
    <citation type="submission" date="2017-02" db="EMBL/GenBank/DDBJ databases">
        <authorList>
            <person name="Peterson S.W."/>
        </authorList>
    </citation>
    <scope>NUCLEOTIDE SEQUENCE [LARGE SCALE GENOMIC DNA]</scope>
    <source>
        <strain evidence="16 17">DSM 18034</strain>
    </source>
</reference>
<dbReference type="PANTHER" id="PTHR32089:SF112">
    <property type="entry name" value="LYSOZYME-LIKE PROTEIN-RELATED"/>
    <property type="match status" value="1"/>
</dbReference>
<evidence type="ECO:0000256" key="5">
    <source>
        <dbReference type="ARBA" id="ARBA00022777"/>
    </source>
</evidence>
<dbReference type="SUPFAM" id="SSF103190">
    <property type="entry name" value="Sensory domain-like"/>
    <property type="match status" value="1"/>
</dbReference>
<comment type="similarity">
    <text evidence="9">Belongs to the methyl-accepting chemotaxis (MCP) protein family.</text>
</comment>
<evidence type="ECO:0000256" key="10">
    <source>
        <dbReference type="PROSITE-ProRule" id="PRU00284"/>
    </source>
</evidence>
<evidence type="ECO:0000313" key="16">
    <source>
        <dbReference type="EMBL" id="SKA73376.1"/>
    </source>
</evidence>
<evidence type="ECO:0000256" key="3">
    <source>
        <dbReference type="ARBA" id="ARBA00022679"/>
    </source>
</evidence>
<dbReference type="Gene3D" id="1.10.287.950">
    <property type="entry name" value="Methyl-accepting chemotaxis protein"/>
    <property type="match status" value="1"/>
</dbReference>
<feature type="domain" description="Methyl-accepting transducer" evidence="13">
    <location>
        <begin position="531"/>
        <end position="767"/>
    </location>
</feature>
<evidence type="ECO:0000256" key="4">
    <source>
        <dbReference type="ARBA" id="ARBA00022741"/>
    </source>
</evidence>
<feature type="domain" description="PAC" evidence="14">
    <location>
        <begin position="464"/>
        <end position="516"/>
    </location>
</feature>
<dbReference type="CDD" id="cd12912">
    <property type="entry name" value="PDC2_MCP_like"/>
    <property type="match status" value="1"/>
</dbReference>
<evidence type="ECO:0000256" key="12">
    <source>
        <dbReference type="SAM" id="Phobius"/>
    </source>
</evidence>
<dbReference type="GO" id="GO:0005524">
    <property type="term" value="F:ATP binding"/>
    <property type="evidence" value="ECO:0007669"/>
    <property type="project" value="UniProtKB-KW"/>
</dbReference>
<dbReference type="Pfam" id="PF00672">
    <property type="entry name" value="HAMP"/>
    <property type="match status" value="1"/>
</dbReference>
<organism evidence="16 17">
    <name type="scientific">Desulfobaculum bizertense DSM 18034</name>
    <dbReference type="NCBI Taxonomy" id="1121442"/>
    <lineage>
        <taxon>Bacteria</taxon>
        <taxon>Pseudomonadati</taxon>
        <taxon>Thermodesulfobacteriota</taxon>
        <taxon>Desulfovibrionia</taxon>
        <taxon>Desulfovibrionales</taxon>
        <taxon>Desulfovibrionaceae</taxon>
        <taxon>Desulfobaculum</taxon>
    </lineage>
</organism>
<dbReference type="PROSITE" id="PS50113">
    <property type="entry name" value="PAC"/>
    <property type="match status" value="1"/>
</dbReference>
<feature type="transmembrane region" description="Helical" evidence="12">
    <location>
        <begin position="317"/>
        <end position="340"/>
    </location>
</feature>
<dbReference type="EMBL" id="FUYA01000005">
    <property type="protein sequence ID" value="SKA73376.1"/>
    <property type="molecule type" value="Genomic_DNA"/>
</dbReference>
<dbReference type="InterPro" id="IPR000014">
    <property type="entry name" value="PAS"/>
</dbReference>
<sequence>MRLNFNRKLMLGISLIIIPLILLVMLMNLHVAKKALTLVGSEFLRNTAQELKYAAKMRDESLQTSLSNEIVRLKKDTMRRGVFVLEPTRTRTVNITNQKTGRSESATFGALSYGGQDVFENNRYVDEVFSLSGHHCTIFQVLPGKLLRIATSIRKADGSRAIGTYIPESSPVYKAVTNGQTYTGRAKVIGRDFLTAYTPVQDTEGRTSVVLFVGMEIMAPSLHDMINSVSVAGKGYAYIVDESGRFVVHPRSEGKRFQDVNPKGWAAIKATDTGELHYTSSQNSKRVAFVEHFKPWGWYIVVTLSKEEQMLGADRQLIYASLGTGAVGLVLALCAFAIFLRRQLQPLEQLSHATQAISEGNLDAKCHYDGNDAIGTTVRSVRKMVVQLKDRLSFGQGVLDGISLPCSVVNAKNEMVFINHQKMDLMERTGKPEQFYGKSSGEFFFFDASKKTLAMKCMEAGKVLSADINMTTTSGQTFVINSTCAPMFDLDGNPFGALVMWFDLTEIKQKEAQIVEQRDRIAEAARLADKVAEQVSSASEELAAQIEESNNGIELQQQRTSEVATAIEQMNASVLEVARNAGNASGLADDTRRTAQDGSRLVTEVSAIVEDVSSSVDELKTDMAELGEQAEGIGTIMGVISDIADQTNLLALNAAIEAARAGEAGRGFAVVADEVRKLAEKTMNATREVGRYIESIQSSTNRSIRSSAETVDAVKESTVRVKDSGDALNRIVEMVESSADQVRAIATAAEEQSSASEQINHSTEEITTVAHDNAEAMSQSAQAVVDLAKLAEELKQIISDMRQ</sequence>
<dbReference type="Pfam" id="PF00015">
    <property type="entry name" value="MCPsignal"/>
    <property type="match status" value="1"/>
</dbReference>
<dbReference type="SUPFAM" id="SSF55785">
    <property type="entry name" value="PYP-like sensor domain (PAS domain)"/>
    <property type="match status" value="1"/>
</dbReference>
<evidence type="ECO:0000256" key="11">
    <source>
        <dbReference type="SAM" id="Coils"/>
    </source>
</evidence>
<feature type="domain" description="HAMP" evidence="15">
    <location>
        <begin position="341"/>
        <end position="393"/>
    </location>
</feature>
<dbReference type="CDD" id="cd06225">
    <property type="entry name" value="HAMP"/>
    <property type="match status" value="1"/>
</dbReference>
<dbReference type="PANTHER" id="PTHR32089">
    <property type="entry name" value="METHYL-ACCEPTING CHEMOTAXIS PROTEIN MCPB"/>
    <property type="match status" value="1"/>
</dbReference>
<evidence type="ECO:0000259" key="13">
    <source>
        <dbReference type="PROSITE" id="PS50111"/>
    </source>
</evidence>
<keyword evidence="17" id="KW-1185">Reference proteome</keyword>
<evidence type="ECO:0000259" key="15">
    <source>
        <dbReference type="PROSITE" id="PS50885"/>
    </source>
</evidence>
<dbReference type="GO" id="GO:0000160">
    <property type="term" value="P:phosphorelay signal transduction system"/>
    <property type="evidence" value="ECO:0007669"/>
    <property type="project" value="UniProtKB-KW"/>
</dbReference>
<feature type="transmembrane region" description="Helical" evidence="12">
    <location>
        <begin position="9"/>
        <end position="29"/>
    </location>
</feature>
<dbReference type="InterPro" id="IPR033462">
    <property type="entry name" value="Cache_3-Cache_2"/>
</dbReference>
<evidence type="ECO:0000256" key="6">
    <source>
        <dbReference type="ARBA" id="ARBA00022840"/>
    </source>
</evidence>
<keyword evidence="3" id="KW-0808">Transferase</keyword>